<feature type="zinc finger region" description="FLZ-type" evidence="3">
    <location>
        <begin position="203"/>
        <end position="247"/>
    </location>
</feature>
<comment type="similarity">
    <text evidence="1">Belongs to the FLZ family.</text>
</comment>
<organism evidence="5 6">
    <name type="scientific">Zizania palustris</name>
    <name type="common">Northern wild rice</name>
    <dbReference type="NCBI Taxonomy" id="103762"/>
    <lineage>
        <taxon>Eukaryota</taxon>
        <taxon>Viridiplantae</taxon>
        <taxon>Streptophyta</taxon>
        <taxon>Embryophyta</taxon>
        <taxon>Tracheophyta</taxon>
        <taxon>Spermatophyta</taxon>
        <taxon>Magnoliopsida</taxon>
        <taxon>Liliopsida</taxon>
        <taxon>Poales</taxon>
        <taxon>Poaceae</taxon>
        <taxon>BOP clade</taxon>
        <taxon>Oryzoideae</taxon>
        <taxon>Oryzeae</taxon>
        <taxon>Zizaniinae</taxon>
        <taxon>Zizania</taxon>
    </lineage>
</organism>
<evidence type="ECO:0000313" key="6">
    <source>
        <dbReference type="Proteomes" id="UP000729402"/>
    </source>
</evidence>
<protein>
    <recommendedName>
        <fullName evidence="4">FLZ-type domain-containing protein</fullName>
    </recommendedName>
</protein>
<reference evidence="5" key="2">
    <citation type="submission" date="2021-02" db="EMBL/GenBank/DDBJ databases">
        <authorList>
            <person name="Kimball J.A."/>
            <person name="Haas M.W."/>
            <person name="Macchietto M."/>
            <person name="Kono T."/>
            <person name="Duquette J."/>
            <person name="Shao M."/>
        </authorList>
    </citation>
    <scope>NUCLEOTIDE SEQUENCE</scope>
    <source>
        <tissue evidence="5">Fresh leaf tissue</tissue>
    </source>
</reference>
<dbReference type="PROSITE" id="PS51795">
    <property type="entry name" value="ZF_FLZ"/>
    <property type="match status" value="1"/>
</dbReference>
<dbReference type="InterPro" id="IPR007650">
    <property type="entry name" value="Zf-FLZ_dom"/>
</dbReference>
<evidence type="ECO:0000256" key="2">
    <source>
        <dbReference type="ARBA" id="ARBA00022723"/>
    </source>
</evidence>
<dbReference type="Pfam" id="PF04570">
    <property type="entry name" value="zf-FLZ"/>
    <property type="match status" value="1"/>
</dbReference>
<sequence>MEAESSSVLQISSELIAQKMGFFRVPDLLVKLSTKCLIELDAVRSPTSPLDLKFFSGLGTKSPRSCSLDTNQNQKILLGDRVGLGLVDSLTDDNSTRLGSRKVLLGSEMRITENVTCKNNFPAPVQVGVVDHKDESMCDELKGSFMCLDDIVNSEDYTCVVSRGPNPRTTHFFGERVLEFECEQLMPDESKCEESLSPRLKEGVMSFCYFCGEKLKEGEDVYIYQGDKAFCSMECREDFMEDEMEEGEPVKAVIDNPASPSSTSFHDDPIFQLVA</sequence>
<evidence type="ECO:0000313" key="5">
    <source>
        <dbReference type="EMBL" id="KAG8044885.1"/>
    </source>
</evidence>
<gene>
    <name evidence="5" type="ORF">GUJ93_ZPchr0008g12153</name>
</gene>
<reference evidence="5" key="1">
    <citation type="journal article" date="2021" name="bioRxiv">
        <title>Whole Genome Assembly and Annotation of Northern Wild Rice, Zizania palustris L., Supports a Whole Genome Duplication in the Zizania Genus.</title>
        <authorList>
            <person name="Haas M."/>
            <person name="Kono T."/>
            <person name="Macchietto M."/>
            <person name="Millas R."/>
            <person name="McGilp L."/>
            <person name="Shao M."/>
            <person name="Duquette J."/>
            <person name="Hirsch C.N."/>
            <person name="Kimball J."/>
        </authorList>
    </citation>
    <scope>NUCLEOTIDE SEQUENCE</scope>
    <source>
        <tissue evidence="5">Fresh leaf tissue</tissue>
    </source>
</reference>
<evidence type="ECO:0000259" key="4">
    <source>
        <dbReference type="PROSITE" id="PS51795"/>
    </source>
</evidence>
<accession>A0A8J5QWC7</accession>
<keyword evidence="2" id="KW-0479">Metal-binding</keyword>
<evidence type="ECO:0000256" key="1">
    <source>
        <dbReference type="ARBA" id="ARBA00009374"/>
    </source>
</evidence>
<evidence type="ECO:0000256" key="3">
    <source>
        <dbReference type="PROSITE-ProRule" id="PRU01131"/>
    </source>
</evidence>
<dbReference type="PANTHER" id="PTHR46868:SF3">
    <property type="entry name" value="FCS-LIKE ZINC FINGER 11"/>
    <property type="match status" value="1"/>
</dbReference>
<dbReference type="InterPro" id="IPR044585">
    <property type="entry name" value="FLZ10/11"/>
</dbReference>
<keyword evidence="6" id="KW-1185">Reference proteome</keyword>
<dbReference type="PANTHER" id="PTHR46868">
    <property type="entry name" value="FCS-LIKE ZINC FINGER 11"/>
    <property type="match status" value="1"/>
</dbReference>
<dbReference type="OrthoDB" id="685855at2759"/>
<feature type="domain" description="FLZ-type" evidence="4">
    <location>
        <begin position="203"/>
        <end position="247"/>
    </location>
</feature>
<comment type="caution">
    <text evidence="5">The sequence shown here is derived from an EMBL/GenBank/DDBJ whole genome shotgun (WGS) entry which is preliminary data.</text>
</comment>
<dbReference type="AlphaFoldDB" id="A0A8J5QWC7"/>
<proteinExistence type="inferred from homology"/>
<dbReference type="Proteomes" id="UP000729402">
    <property type="component" value="Unassembled WGS sequence"/>
</dbReference>
<dbReference type="GO" id="GO:0046872">
    <property type="term" value="F:metal ion binding"/>
    <property type="evidence" value="ECO:0007669"/>
    <property type="project" value="UniProtKB-KW"/>
</dbReference>
<dbReference type="EMBL" id="JAAALK010000290">
    <property type="protein sequence ID" value="KAG8044885.1"/>
    <property type="molecule type" value="Genomic_DNA"/>
</dbReference>
<name>A0A8J5QWC7_ZIZPA</name>